<dbReference type="Proteomes" id="UP000199501">
    <property type="component" value="Unassembled WGS sequence"/>
</dbReference>
<sequence length="357" mass="36520">MTFAFANFPAEWGDARRTAKMHRVTPPFAPVPAGYPAPPRPPVWWSGLAGAVGLLGAAALAMAGSFGPAFHLTMPAPEGGEPLEIDQTLWTTTTTDPADLGAFLRPLSDYSGIPVAVGAGLLAVAGLLALVATLRAHPRLVTVIRVVGGLGAGVLAGSVAALGINLIGFIDLVLHGPAFEGTSTTVRTETGLTLVIIAAVLAFAATAATWIWRRHRRVEPATPPMGFRAPMAPTFHPTAYPANTAWPLPTATPAPNNPPPVVAAGVGNGSSAVSSTATPNTDASGKPENTDAQESSSTTSTATKEEPANGKQSGESGESGEVPEVTEVSRRLESPAAEEPATTTDGDPDRTQLVPKS</sequence>
<feature type="transmembrane region" description="Helical" evidence="2">
    <location>
        <begin position="113"/>
        <end position="134"/>
    </location>
</feature>
<gene>
    <name evidence="3" type="ORF">SAMN05216174_101789</name>
</gene>
<accession>A0A1G6K9U1</accession>
<evidence type="ECO:0008006" key="5">
    <source>
        <dbReference type="Google" id="ProtNLM"/>
    </source>
</evidence>
<feature type="compositionally biased region" description="Low complexity" evidence="1">
    <location>
        <begin position="313"/>
        <end position="326"/>
    </location>
</feature>
<feature type="region of interest" description="Disordered" evidence="1">
    <location>
        <begin position="250"/>
        <end position="357"/>
    </location>
</feature>
<keyword evidence="2" id="KW-0472">Membrane</keyword>
<evidence type="ECO:0000313" key="4">
    <source>
        <dbReference type="Proteomes" id="UP000199501"/>
    </source>
</evidence>
<dbReference type="STRING" id="1271860.SAMN05216174_101789"/>
<reference evidence="4" key="1">
    <citation type="submission" date="2016-10" db="EMBL/GenBank/DDBJ databases">
        <authorList>
            <person name="Varghese N."/>
            <person name="Submissions S."/>
        </authorList>
    </citation>
    <scope>NUCLEOTIDE SEQUENCE [LARGE SCALE GENOMIC DNA]</scope>
    <source>
        <strain evidence="4">IBRC-M 10403</strain>
    </source>
</reference>
<name>A0A1G6K9U1_9PSEU</name>
<keyword evidence="4" id="KW-1185">Reference proteome</keyword>
<feature type="transmembrane region" description="Helical" evidence="2">
    <location>
        <begin position="190"/>
        <end position="212"/>
    </location>
</feature>
<proteinExistence type="predicted"/>
<feature type="transmembrane region" description="Helical" evidence="2">
    <location>
        <begin position="146"/>
        <end position="170"/>
    </location>
</feature>
<feature type="compositionally biased region" description="Pro residues" evidence="1">
    <location>
        <begin position="250"/>
        <end position="261"/>
    </location>
</feature>
<evidence type="ECO:0000313" key="3">
    <source>
        <dbReference type="EMBL" id="SDC27638.1"/>
    </source>
</evidence>
<keyword evidence="2" id="KW-0812">Transmembrane</keyword>
<protein>
    <recommendedName>
        <fullName evidence="5">Tryptophan-associated transmembrane protein (Trp_oprn_chp)</fullName>
    </recommendedName>
</protein>
<organism evidence="3 4">
    <name type="scientific">Actinokineospora iranica</name>
    <dbReference type="NCBI Taxonomy" id="1271860"/>
    <lineage>
        <taxon>Bacteria</taxon>
        <taxon>Bacillati</taxon>
        <taxon>Actinomycetota</taxon>
        <taxon>Actinomycetes</taxon>
        <taxon>Pseudonocardiales</taxon>
        <taxon>Pseudonocardiaceae</taxon>
        <taxon>Actinokineospora</taxon>
    </lineage>
</organism>
<evidence type="ECO:0000256" key="2">
    <source>
        <dbReference type="SAM" id="Phobius"/>
    </source>
</evidence>
<feature type="compositionally biased region" description="Low complexity" evidence="1">
    <location>
        <begin position="262"/>
        <end position="277"/>
    </location>
</feature>
<keyword evidence="2" id="KW-1133">Transmembrane helix</keyword>
<evidence type="ECO:0000256" key="1">
    <source>
        <dbReference type="SAM" id="MobiDB-lite"/>
    </source>
</evidence>
<dbReference type="AlphaFoldDB" id="A0A1G6K9U1"/>
<dbReference type="EMBL" id="FMZZ01000001">
    <property type="protein sequence ID" value="SDC27638.1"/>
    <property type="molecule type" value="Genomic_DNA"/>
</dbReference>
<feature type="transmembrane region" description="Helical" evidence="2">
    <location>
        <begin position="43"/>
        <end position="66"/>
    </location>
</feature>